<dbReference type="InterPro" id="IPR003961">
    <property type="entry name" value="FN3_dom"/>
</dbReference>
<dbReference type="Pfam" id="PF09240">
    <property type="entry name" value="IL6Ra-bind"/>
    <property type="match status" value="1"/>
</dbReference>
<dbReference type="AlphaFoldDB" id="A0A8B9DFE0"/>
<evidence type="ECO:0000256" key="7">
    <source>
        <dbReference type="ARBA" id="ARBA00023180"/>
    </source>
</evidence>
<dbReference type="PROSITE" id="PS01356">
    <property type="entry name" value="HEMATOPO_REC_S_F2"/>
    <property type="match status" value="1"/>
</dbReference>
<feature type="domain" description="Fibronectin type-III" evidence="10">
    <location>
        <begin position="229"/>
        <end position="332"/>
    </location>
</feature>
<proteinExistence type="predicted"/>
<keyword evidence="5 8" id="KW-0472">Membrane</keyword>
<dbReference type="Proteomes" id="UP000694521">
    <property type="component" value="Unplaced"/>
</dbReference>
<evidence type="ECO:0000259" key="10">
    <source>
        <dbReference type="PROSITE" id="PS50853"/>
    </source>
</evidence>
<keyword evidence="6" id="KW-0675">Receptor</keyword>
<dbReference type="InterPro" id="IPR013783">
    <property type="entry name" value="Ig-like_fold"/>
</dbReference>
<dbReference type="InterPro" id="IPR003532">
    <property type="entry name" value="Short_hematopoietin_rcpt_2_CS"/>
</dbReference>
<dbReference type="FunFam" id="2.60.40.10:FF:001087">
    <property type="entry name" value="Colony stimulating factor 2 receptor alpha subunit"/>
    <property type="match status" value="1"/>
</dbReference>
<organism evidence="11 12">
    <name type="scientific">Anser cygnoides</name>
    <name type="common">Swan goose</name>
    <dbReference type="NCBI Taxonomy" id="8845"/>
    <lineage>
        <taxon>Eukaryota</taxon>
        <taxon>Metazoa</taxon>
        <taxon>Chordata</taxon>
        <taxon>Craniata</taxon>
        <taxon>Vertebrata</taxon>
        <taxon>Euteleostomi</taxon>
        <taxon>Archelosauria</taxon>
        <taxon>Archosauria</taxon>
        <taxon>Dinosauria</taxon>
        <taxon>Saurischia</taxon>
        <taxon>Theropoda</taxon>
        <taxon>Coelurosauria</taxon>
        <taxon>Aves</taxon>
        <taxon>Neognathae</taxon>
        <taxon>Galloanserae</taxon>
        <taxon>Anseriformes</taxon>
        <taxon>Anatidae</taxon>
        <taxon>Anserinae</taxon>
        <taxon>Anser</taxon>
    </lineage>
</organism>
<evidence type="ECO:0000256" key="4">
    <source>
        <dbReference type="ARBA" id="ARBA00022989"/>
    </source>
</evidence>
<feature type="transmembrane region" description="Helical" evidence="8">
    <location>
        <begin position="337"/>
        <end position="358"/>
    </location>
</feature>
<name>A0A8B9DFE0_ANSCY</name>
<protein>
    <recommendedName>
        <fullName evidence="10">Fibronectin type-III domain-containing protein</fullName>
    </recommendedName>
</protein>
<reference evidence="11" key="2">
    <citation type="submission" date="2025-09" db="UniProtKB">
        <authorList>
            <consortium name="Ensembl"/>
        </authorList>
    </citation>
    <scope>IDENTIFICATION</scope>
</reference>
<evidence type="ECO:0000313" key="11">
    <source>
        <dbReference type="Ensembl" id="ENSACDP00005006481.1"/>
    </source>
</evidence>
<dbReference type="Pfam" id="PF18611">
    <property type="entry name" value="IL3Ra_N"/>
    <property type="match status" value="1"/>
</dbReference>
<reference evidence="11" key="1">
    <citation type="submission" date="2025-08" db="UniProtKB">
        <authorList>
            <consortium name="Ensembl"/>
        </authorList>
    </citation>
    <scope>IDENTIFICATION</scope>
</reference>
<evidence type="ECO:0000256" key="6">
    <source>
        <dbReference type="ARBA" id="ARBA00023170"/>
    </source>
</evidence>
<dbReference type="GO" id="GO:0009897">
    <property type="term" value="C:external side of plasma membrane"/>
    <property type="evidence" value="ECO:0007669"/>
    <property type="project" value="TreeGrafter"/>
</dbReference>
<dbReference type="GO" id="GO:0004896">
    <property type="term" value="F:cytokine receptor activity"/>
    <property type="evidence" value="ECO:0007669"/>
    <property type="project" value="InterPro"/>
</dbReference>
<dbReference type="Gene3D" id="2.60.40.10">
    <property type="entry name" value="Immunoglobulins"/>
    <property type="match status" value="2"/>
</dbReference>
<dbReference type="InterPro" id="IPR015321">
    <property type="entry name" value="TypeI_recpt_CBD"/>
</dbReference>
<accession>A0A8B9DFE0</accession>
<dbReference type="PANTHER" id="PTHR23037:SF46">
    <property type="entry name" value="INTERLEUKIN 5 RECEPTOR SUBUNIT ALPHA"/>
    <property type="match status" value="1"/>
</dbReference>
<sequence>MTPWEEEMLACLGLIFMTQWLLLVAQTYVDWQCTDLEMPEPPIRNLTLNPWKMELSWISSTNFTEYECFVAADNEKAIIKAEDMTCIFDGNLLFPLHNGAIFSVTAVDINSTYSSTCSCIPRGMKGSAIENFSCVIYNVSLMNCTWQAGRNAPEDTQYFLYWKNSRDDNETECELYIKDENGRHMGCRFQNVMIKDKTAYFMVNGSSNVSQIRFYDKYIELYTVEKLMPPSDVTVKCDKNQNDCIIQWQRPQISHLDIDKCFKYEVKITYKGNSAEEVIHTFTKENERSHILQSYNMGKKYLVKIRAAGQYCSVNNAWGEWSAAVEFGNEDIFSSSAWILSVVAVAIFFVAFFTVLFCKRTHYWKTAFPKVPKPKNPFNGQPDINPELMECKMQSITSENEQILVAELVK</sequence>
<keyword evidence="12" id="KW-1185">Reference proteome</keyword>
<dbReference type="PANTHER" id="PTHR23037">
    <property type="entry name" value="CYTOKINE RECEPTOR"/>
    <property type="match status" value="1"/>
</dbReference>
<dbReference type="SUPFAM" id="SSF49265">
    <property type="entry name" value="Fibronectin type III"/>
    <property type="match status" value="2"/>
</dbReference>
<evidence type="ECO:0000256" key="8">
    <source>
        <dbReference type="SAM" id="Phobius"/>
    </source>
</evidence>
<evidence type="ECO:0000256" key="3">
    <source>
        <dbReference type="ARBA" id="ARBA00022729"/>
    </source>
</evidence>
<evidence type="ECO:0000256" key="5">
    <source>
        <dbReference type="ARBA" id="ARBA00023136"/>
    </source>
</evidence>
<evidence type="ECO:0000256" key="1">
    <source>
        <dbReference type="ARBA" id="ARBA00004479"/>
    </source>
</evidence>
<dbReference type="Pfam" id="PF00041">
    <property type="entry name" value="fn3"/>
    <property type="match status" value="1"/>
</dbReference>
<keyword evidence="2 8" id="KW-0812">Transmembrane</keyword>
<dbReference type="Ensembl" id="ENSACDT00005007807.1">
    <property type="protein sequence ID" value="ENSACDP00005006481.1"/>
    <property type="gene ID" value="ENSACDG00005004759.1"/>
</dbReference>
<dbReference type="InterPro" id="IPR040907">
    <property type="entry name" value="IL3Ra_N"/>
</dbReference>
<evidence type="ECO:0000256" key="9">
    <source>
        <dbReference type="SAM" id="SignalP"/>
    </source>
</evidence>
<dbReference type="InterPro" id="IPR036116">
    <property type="entry name" value="FN3_sf"/>
</dbReference>
<evidence type="ECO:0000256" key="2">
    <source>
        <dbReference type="ARBA" id="ARBA00022692"/>
    </source>
</evidence>
<feature type="signal peptide" evidence="9">
    <location>
        <begin position="1"/>
        <end position="25"/>
    </location>
</feature>
<dbReference type="PROSITE" id="PS50853">
    <property type="entry name" value="FN3"/>
    <property type="match status" value="1"/>
</dbReference>
<comment type="subcellular location">
    <subcellularLocation>
        <location evidence="1">Membrane</location>
        <topology evidence="1">Single-pass type I membrane protein</topology>
    </subcellularLocation>
</comment>
<keyword evidence="4 8" id="KW-1133">Transmembrane helix</keyword>
<keyword evidence="3 9" id="KW-0732">Signal</keyword>
<evidence type="ECO:0000313" key="12">
    <source>
        <dbReference type="Proteomes" id="UP000694521"/>
    </source>
</evidence>
<feature type="chain" id="PRO_5034560608" description="Fibronectin type-III domain-containing protein" evidence="9">
    <location>
        <begin position="26"/>
        <end position="410"/>
    </location>
</feature>
<keyword evidence="7" id="KW-0325">Glycoprotein</keyword>